<name>A0ABY4P851_9LACO</name>
<dbReference type="PANTHER" id="PTHR42800">
    <property type="entry name" value="EXOINULINASE INUD (AFU_ORTHOLOGUE AFUA_5G00480)"/>
    <property type="match status" value="1"/>
</dbReference>
<evidence type="ECO:0000313" key="7">
    <source>
        <dbReference type="EMBL" id="UQS81787.1"/>
    </source>
</evidence>
<dbReference type="InterPro" id="IPR013189">
    <property type="entry name" value="Glyco_hydro_32_C"/>
</dbReference>
<dbReference type="SUPFAM" id="SSF49899">
    <property type="entry name" value="Concanavalin A-like lectins/glucanases"/>
    <property type="match status" value="1"/>
</dbReference>
<dbReference type="InterPro" id="IPR013148">
    <property type="entry name" value="Glyco_hydro_32_N"/>
</dbReference>
<keyword evidence="2 4" id="KW-0378">Hydrolase</keyword>
<evidence type="ECO:0000259" key="5">
    <source>
        <dbReference type="Pfam" id="PF00251"/>
    </source>
</evidence>
<dbReference type="Gene3D" id="2.115.10.20">
    <property type="entry name" value="Glycosyl hydrolase domain, family 43"/>
    <property type="match status" value="1"/>
</dbReference>
<dbReference type="Pfam" id="PF08244">
    <property type="entry name" value="Glyco_hydro_32C"/>
    <property type="match status" value="1"/>
</dbReference>
<protein>
    <submittedName>
        <fullName evidence="7">Glycoside hydrolase family 32 protein</fullName>
    </submittedName>
</protein>
<feature type="domain" description="Glycosyl hydrolase family 32 N-terminal" evidence="5">
    <location>
        <begin position="143"/>
        <end position="411"/>
    </location>
</feature>
<dbReference type="GO" id="GO:0016787">
    <property type="term" value="F:hydrolase activity"/>
    <property type="evidence" value="ECO:0007669"/>
    <property type="project" value="UniProtKB-KW"/>
</dbReference>
<dbReference type="CDD" id="cd18622">
    <property type="entry name" value="GH32_Inu-like"/>
    <property type="match status" value="1"/>
</dbReference>
<dbReference type="PANTHER" id="PTHR42800:SF1">
    <property type="entry name" value="EXOINULINASE INUD (AFU_ORTHOLOGUE AFUA_5G00480)"/>
    <property type="match status" value="1"/>
</dbReference>
<dbReference type="SUPFAM" id="SSF75005">
    <property type="entry name" value="Arabinanase/levansucrase/invertase"/>
    <property type="match status" value="1"/>
</dbReference>
<feature type="domain" description="Glycosyl hydrolase family 32 N-terminal" evidence="5">
    <location>
        <begin position="45"/>
        <end position="106"/>
    </location>
</feature>
<accession>A0ABY4P851</accession>
<evidence type="ECO:0000256" key="1">
    <source>
        <dbReference type="ARBA" id="ARBA00009902"/>
    </source>
</evidence>
<dbReference type="InterPro" id="IPR023296">
    <property type="entry name" value="Glyco_hydro_beta-prop_sf"/>
</dbReference>
<sequence>MLERKSQLKTMMIVMLGMALFWFMAPSVQLQAASNYQEPYRNQFHYSPLKNWINDPNGLYYDDQTQEYNMYYQYNPKASQWGNMSWGHATSKDLIHWQEQAMAIPMLKNQAWEDFTYTNQTGAQANQRVRYVGSPTADWGNTPDSKAIFSGSIIVDHNNVSGLGKNAVLAFYTSSYQLPERIDDHLDNGWGTWVGLSDIQEQHLAYSLDHGKTFKQYSPDGNSAQPQPIIPITVNPAGDAANFRDPNVVYDQQHQQYLMTVVSGQQALIYRSQDLLHWNYASTIKRQNDVGLGVWECSSLVPMKVKGTATTKWVLFMSVQQGAHATGSGMQYFIGDLDAKGQWHPDSEQTLQQPHTLDYGEDFYAGIPFSNLPNDQTIMLAWANNWSYNAESPTTKWNGNMTFPRNLQLVQNAQATDGYEVQNNVIAQTQTITQPNSLTKDQQNLQLTNTQQTLPFSGKHYKLTATLKWNPNKKPQSVGFNVRQTPDQKYWFTIGYDVSQNKVYVQRFHTGEPQMGAPRDQMNAVVKADDGQVKITSYIDETMAEVFVNDGAAAITQNFYFQPDLINQQTTTGISAFVNGGTAQINNLQLQPMQSIW</sequence>
<dbReference type="Pfam" id="PF00251">
    <property type="entry name" value="Glyco_hydro_32N"/>
    <property type="match status" value="2"/>
</dbReference>
<dbReference type="Gene3D" id="2.60.120.560">
    <property type="entry name" value="Exo-inulinase, domain 1"/>
    <property type="match status" value="1"/>
</dbReference>
<dbReference type="InterPro" id="IPR013320">
    <property type="entry name" value="ConA-like_dom_sf"/>
</dbReference>
<proteinExistence type="inferred from homology"/>
<dbReference type="InterPro" id="IPR018053">
    <property type="entry name" value="Glyco_hydro_32_AS"/>
</dbReference>
<dbReference type="EMBL" id="CP093366">
    <property type="protein sequence ID" value="UQS81787.1"/>
    <property type="molecule type" value="Genomic_DNA"/>
</dbReference>
<feature type="domain" description="Glycosyl hydrolase family 32 C-terminal" evidence="6">
    <location>
        <begin position="441"/>
        <end position="590"/>
    </location>
</feature>
<keyword evidence="3 4" id="KW-0326">Glycosidase</keyword>
<dbReference type="Proteomes" id="UP000831495">
    <property type="component" value="Chromosome"/>
</dbReference>
<evidence type="ECO:0000256" key="2">
    <source>
        <dbReference type="ARBA" id="ARBA00022801"/>
    </source>
</evidence>
<evidence type="ECO:0000259" key="6">
    <source>
        <dbReference type="Pfam" id="PF08244"/>
    </source>
</evidence>
<organism evidence="7 8">
    <name type="scientific">Bombilactobacillus folatiphilus</name>
    <dbReference type="NCBI Taxonomy" id="2923362"/>
    <lineage>
        <taxon>Bacteria</taxon>
        <taxon>Bacillati</taxon>
        <taxon>Bacillota</taxon>
        <taxon>Bacilli</taxon>
        <taxon>Lactobacillales</taxon>
        <taxon>Lactobacillaceae</taxon>
        <taxon>Bombilactobacillus</taxon>
    </lineage>
</organism>
<evidence type="ECO:0000256" key="4">
    <source>
        <dbReference type="RuleBase" id="RU362110"/>
    </source>
</evidence>
<dbReference type="SMART" id="SM00640">
    <property type="entry name" value="Glyco_32"/>
    <property type="match status" value="1"/>
</dbReference>
<reference evidence="7" key="1">
    <citation type="journal article" date="2022" name="Int. J. Syst. Evol. Microbiol.">
        <title>Apilactobacillus apisilvae sp. nov., Nicolia spurrieriana gen. nov. sp. nov., Bombilactobacillus folatiphilus sp. nov. and Bombilactobacillus thymidiniphilus sp. nov., four new lactic acid bacterial isolates from stingless bees Tetragonula carbonaria and Austroplebeia australis.</title>
        <authorList>
            <person name="Oliphant S.A."/>
            <person name="Watson-Haigh N.S."/>
            <person name="Sumby K.M."/>
            <person name="Gardner J."/>
            <person name="Groom S."/>
            <person name="Jiranek V."/>
        </authorList>
    </citation>
    <scope>NUCLEOTIDE SEQUENCE</scope>
    <source>
        <strain evidence="7">SG4_D2</strain>
    </source>
</reference>
<comment type="similarity">
    <text evidence="1 4">Belongs to the glycosyl hydrolase 32 family.</text>
</comment>
<dbReference type="PROSITE" id="PS00609">
    <property type="entry name" value="GLYCOSYL_HYDROL_F32"/>
    <property type="match status" value="1"/>
</dbReference>
<gene>
    <name evidence="7" type="ORF">MOO45_06180</name>
</gene>
<keyword evidence="8" id="KW-1185">Reference proteome</keyword>
<dbReference type="InterPro" id="IPR001362">
    <property type="entry name" value="Glyco_hydro_32"/>
</dbReference>
<evidence type="ECO:0000313" key="8">
    <source>
        <dbReference type="Proteomes" id="UP000831495"/>
    </source>
</evidence>
<evidence type="ECO:0000256" key="3">
    <source>
        <dbReference type="ARBA" id="ARBA00023295"/>
    </source>
</evidence>